<dbReference type="InterPro" id="IPR011766">
    <property type="entry name" value="TPP_enzyme_TPP-bd"/>
</dbReference>
<organism evidence="4">
    <name type="scientific">marine metagenome</name>
    <dbReference type="NCBI Taxonomy" id="408172"/>
    <lineage>
        <taxon>unclassified sequences</taxon>
        <taxon>metagenomes</taxon>
        <taxon>ecological metagenomes</taxon>
    </lineage>
</organism>
<protein>
    <recommendedName>
        <fullName evidence="5">Thiamine pyrophosphate enzyme central domain-containing protein</fullName>
    </recommendedName>
</protein>
<evidence type="ECO:0000259" key="3">
    <source>
        <dbReference type="Pfam" id="PF02775"/>
    </source>
</evidence>
<feature type="domain" description="Thiamine pyrophosphate enzyme central" evidence="2">
    <location>
        <begin position="60"/>
        <end position="196"/>
    </location>
</feature>
<dbReference type="GO" id="GO:0030976">
    <property type="term" value="F:thiamine pyrophosphate binding"/>
    <property type="evidence" value="ECO:0007669"/>
    <property type="project" value="InterPro"/>
</dbReference>
<reference evidence="4" key="1">
    <citation type="submission" date="2018-05" db="EMBL/GenBank/DDBJ databases">
        <authorList>
            <person name="Lanie J.A."/>
            <person name="Ng W.-L."/>
            <person name="Kazmierczak K.M."/>
            <person name="Andrzejewski T.M."/>
            <person name="Davidsen T.M."/>
            <person name="Wayne K.J."/>
            <person name="Tettelin H."/>
            <person name="Glass J.I."/>
            <person name="Rusch D."/>
            <person name="Podicherti R."/>
            <person name="Tsui H.-C.T."/>
            <person name="Winkler M.E."/>
        </authorList>
    </citation>
    <scope>NUCLEOTIDE SEQUENCE</scope>
</reference>
<gene>
    <name evidence="4" type="ORF">METZ01_LOCUS239143</name>
</gene>
<feature type="domain" description="Thiamine pyrophosphate enzyme TPP-binding" evidence="3">
    <location>
        <begin position="263"/>
        <end position="406"/>
    </location>
</feature>
<dbReference type="GO" id="GO:0009099">
    <property type="term" value="P:L-valine biosynthetic process"/>
    <property type="evidence" value="ECO:0007669"/>
    <property type="project" value="TreeGrafter"/>
</dbReference>
<dbReference type="GO" id="GO:0009097">
    <property type="term" value="P:isoleucine biosynthetic process"/>
    <property type="evidence" value="ECO:0007669"/>
    <property type="project" value="TreeGrafter"/>
</dbReference>
<name>A0A382HGG6_9ZZZZ</name>
<dbReference type="AlphaFoldDB" id="A0A382HGG6"/>
<dbReference type="InterPro" id="IPR029035">
    <property type="entry name" value="DHS-like_NAD/FAD-binding_dom"/>
</dbReference>
<accession>A0A382HGG6</accession>
<evidence type="ECO:0000256" key="1">
    <source>
        <dbReference type="ARBA" id="ARBA00007812"/>
    </source>
</evidence>
<dbReference type="Gene3D" id="3.40.50.1220">
    <property type="entry name" value="TPP-binding domain"/>
    <property type="match status" value="1"/>
</dbReference>
<evidence type="ECO:0008006" key="5">
    <source>
        <dbReference type="Google" id="ProtNLM"/>
    </source>
</evidence>
<dbReference type="InterPro" id="IPR029061">
    <property type="entry name" value="THDP-binding"/>
</dbReference>
<dbReference type="PANTHER" id="PTHR18968">
    <property type="entry name" value="THIAMINE PYROPHOSPHATE ENZYMES"/>
    <property type="match status" value="1"/>
</dbReference>
<dbReference type="GO" id="GO:0000287">
    <property type="term" value="F:magnesium ion binding"/>
    <property type="evidence" value="ECO:0007669"/>
    <property type="project" value="InterPro"/>
</dbReference>
<evidence type="ECO:0000313" key="4">
    <source>
        <dbReference type="EMBL" id="SVB86289.1"/>
    </source>
</evidence>
<dbReference type="GO" id="GO:0005948">
    <property type="term" value="C:acetolactate synthase complex"/>
    <property type="evidence" value="ECO:0007669"/>
    <property type="project" value="TreeGrafter"/>
</dbReference>
<dbReference type="Pfam" id="PF02775">
    <property type="entry name" value="TPP_enzyme_C"/>
    <property type="match status" value="1"/>
</dbReference>
<dbReference type="InterPro" id="IPR012000">
    <property type="entry name" value="Thiamin_PyroP_enz_cen_dom"/>
</dbReference>
<dbReference type="Gene3D" id="3.40.50.970">
    <property type="match status" value="1"/>
</dbReference>
<comment type="similarity">
    <text evidence="1">Belongs to the TPP enzyme family.</text>
</comment>
<dbReference type="InterPro" id="IPR045229">
    <property type="entry name" value="TPP_enz"/>
</dbReference>
<dbReference type="GO" id="GO:0003984">
    <property type="term" value="F:acetolactate synthase activity"/>
    <property type="evidence" value="ECO:0007669"/>
    <property type="project" value="TreeGrafter"/>
</dbReference>
<dbReference type="SUPFAM" id="SSF52467">
    <property type="entry name" value="DHS-like NAD/FAD-binding domain"/>
    <property type="match status" value="1"/>
</dbReference>
<evidence type="ECO:0000259" key="2">
    <source>
        <dbReference type="Pfam" id="PF00205"/>
    </source>
</evidence>
<dbReference type="SUPFAM" id="SSF52518">
    <property type="entry name" value="Thiamin diphosphate-binding fold (THDP-binding)"/>
    <property type="match status" value="1"/>
</dbReference>
<dbReference type="Pfam" id="PF00205">
    <property type="entry name" value="TPP_enzyme_M"/>
    <property type="match status" value="1"/>
</dbReference>
<dbReference type="EMBL" id="UINC01061089">
    <property type="protein sequence ID" value="SVB86289.1"/>
    <property type="molecule type" value="Genomic_DNA"/>
</dbReference>
<proteinExistence type="inferred from homology"/>
<dbReference type="GO" id="GO:0050660">
    <property type="term" value="F:flavin adenine dinucleotide binding"/>
    <property type="evidence" value="ECO:0007669"/>
    <property type="project" value="TreeGrafter"/>
</dbReference>
<dbReference type="PANTHER" id="PTHR18968:SF142">
    <property type="entry name" value="ACETOLACTATE SYNTHASE"/>
    <property type="match status" value="1"/>
</dbReference>
<sequence length="456" mass="51176">MKLRLILEQAAFFAKEGRPGPVWIDIPIDIQGMIIDNRNQKKFNPPLINSNTNQLSIDVKNTLRLFRNAGRPVLLVGNGIRLSGAVSIFHKLADKINIPVLTSRRGADIISNNHKLYFGRPGAYGQRAANFIIQNSDLLLCIGARLSIPQIGRSYKYFARNAKKIIVDIDALELQKKTVSADIAVNEDAKIFIDALLNEIINENFPDYDKWLAQCKTWIMNFPPNDEKGYSHKEYIDPYLFIDILSKQLSTNDTIVVDGGVIMNYVMQTFIFKKGQRMISSTGVELPGFAIPAATGCALVNSKTNTICLCEDLGFQINNHVLEIISEKDLPIKILVFSSVGDSSIRKIQREYFGGRYIGTINKLSKAPDLLKIGEIYGFETCEISSANNLEKQINNVINSKNSTICVIKLDKNVDLVPRIVMDVNSKGEWEAKPLEDMYPFLDKDVLNNNMLADRV</sequence>